<dbReference type="InterPro" id="IPR001279">
    <property type="entry name" value="Metallo-B-lactamas"/>
</dbReference>
<evidence type="ECO:0000259" key="1">
    <source>
        <dbReference type="SMART" id="SM00849"/>
    </source>
</evidence>
<accession>A0ABV3H8F8</accession>
<dbReference type="RefSeq" id="WP_364454103.1">
    <property type="nucleotide sequence ID" value="NZ_JBFARM010000007.1"/>
</dbReference>
<gene>
    <name evidence="2" type="ORF">AB0K40_25140</name>
</gene>
<dbReference type="SMART" id="SM00849">
    <property type="entry name" value="Lactamase_B"/>
    <property type="match status" value="1"/>
</dbReference>
<protein>
    <submittedName>
        <fullName evidence="2">MBL fold metallo-hydrolase</fullName>
    </submittedName>
</protein>
<feature type="domain" description="Metallo-beta-lactamase" evidence="1">
    <location>
        <begin position="7"/>
        <end position="171"/>
    </location>
</feature>
<dbReference type="InterPro" id="IPR036866">
    <property type="entry name" value="RibonucZ/Hydroxyglut_hydro"/>
</dbReference>
<evidence type="ECO:0000313" key="2">
    <source>
        <dbReference type="EMBL" id="MEV4288806.1"/>
    </source>
</evidence>
<dbReference type="Pfam" id="PF13483">
    <property type="entry name" value="Lactamase_B_3"/>
    <property type="match status" value="1"/>
</dbReference>
<dbReference type="Proteomes" id="UP001552427">
    <property type="component" value="Unassembled WGS sequence"/>
</dbReference>
<name>A0ABV3H8F8_9ACTN</name>
<organism evidence="2 3">
    <name type="scientific">Nonomuraea bangladeshensis</name>
    <dbReference type="NCBI Taxonomy" id="404385"/>
    <lineage>
        <taxon>Bacteria</taxon>
        <taxon>Bacillati</taxon>
        <taxon>Actinomycetota</taxon>
        <taxon>Actinomycetes</taxon>
        <taxon>Streptosporangiales</taxon>
        <taxon>Streptosporangiaceae</taxon>
        <taxon>Nonomuraea</taxon>
    </lineage>
</organism>
<reference evidence="2 3" key="1">
    <citation type="submission" date="2024-06" db="EMBL/GenBank/DDBJ databases">
        <title>The Natural Products Discovery Center: Release of the First 8490 Sequenced Strains for Exploring Actinobacteria Biosynthetic Diversity.</title>
        <authorList>
            <person name="Kalkreuter E."/>
            <person name="Kautsar S.A."/>
            <person name="Yang D."/>
            <person name="Bader C.D."/>
            <person name="Teijaro C.N."/>
            <person name="Fluegel L."/>
            <person name="Davis C.M."/>
            <person name="Simpson J.R."/>
            <person name="Lauterbach L."/>
            <person name="Steele A.D."/>
            <person name="Gui C."/>
            <person name="Meng S."/>
            <person name="Li G."/>
            <person name="Viehrig K."/>
            <person name="Ye F."/>
            <person name="Su P."/>
            <person name="Kiefer A.F."/>
            <person name="Nichols A."/>
            <person name="Cepeda A.J."/>
            <person name="Yan W."/>
            <person name="Fan B."/>
            <person name="Jiang Y."/>
            <person name="Adhikari A."/>
            <person name="Zheng C.-J."/>
            <person name="Schuster L."/>
            <person name="Cowan T.M."/>
            <person name="Smanski M.J."/>
            <person name="Chevrette M.G."/>
            <person name="De Carvalho L.P.S."/>
            <person name="Shen B."/>
        </authorList>
    </citation>
    <scope>NUCLEOTIDE SEQUENCE [LARGE SCALE GENOMIC DNA]</scope>
    <source>
        <strain evidence="2 3">NPDC049574</strain>
    </source>
</reference>
<dbReference type="PANTHER" id="PTHR43546:SF3">
    <property type="entry name" value="UPF0173 METAL-DEPENDENT HYDROLASE MJ1163"/>
    <property type="match status" value="1"/>
</dbReference>
<dbReference type="PANTHER" id="PTHR43546">
    <property type="entry name" value="UPF0173 METAL-DEPENDENT HYDROLASE MJ1163-RELATED"/>
    <property type="match status" value="1"/>
</dbReference>
<comment type="caution">
    <text evidence="2">The sequence shown here is derived from an EMBL/GenBank/DDBJ whole genome shotgun (WGS) entry which is preliminary data.</text>
</comment>
<evidence type="ECO:0000313" key="3">
    <source>
        <dbReference type="Proteomes" id="UP001552427"/>
    </source>
</evidence>
<sequence>MELTKYGHACVRLEKDGKVLVIDPGSFTRDPVLDGADAVLITHEHFDHVDVAKLRDSSPGLEVFTCEGVAAQLSEVPAKVQVVRDGDAFETAGFRVRVFGERHAPNHPDMEIVQNVGFLVDDEVFYPGDALTVPSAEVPTLLVPTGGPWLRLAEMVNYLRTVRPARAYSTHDALYSDIGLALVDGWLKMEADKQGADIRRLAVGESVTLQSR</sequence>
<dbReference type="EMBL" id="JBFARM010000007">
    <property type="protein sequence ID" value="MEV4288806.1"/>
    <property type="molecule type" value="Genomic_DNA"/>
</dbReference>
<dbReference type="InterPro" id="IPR050114">
    <property type="entry name" value="UPF0173_UPF0282_UlaG_hydrolase"/>
</dbReference>
<dbReference type="SUPFAM" id="SSF56281">
    <property type="entry name" value="Metallo-hydrolase/oxidoreductase"/>
    <property type="match status" value="1"/>
</dbReference>
<dbReference type="Gene3D" id="3.60.15.10">
    <property type="entry name" value="Ribonuclease Z/Hydroxyacylglutathione hydrolase-like"/>
    <property type="match status" value="1"/>
</dbReference>
<keyword evidence="3" id="KW-1185">Reference proteome</keyword>
<proteinExistence type="predicted"/>